<protein>
    <recommendedName>
        <fullName evidence="3">HIT-type domain-containing protein</fullName>
    </recommendedName>
</protein>
<dbReference type="PROSITE" id="PS51083">
    <property type="entry name" value="ZF_HIT"/>
    <property type="match status" value="1"/>
</dbReference>
<gene>
    <name evidence="4" type="ORF">OBBRIDRAFT_813960</name>
</gene>
<dbReference type="Gene3D" id="3.30.60.190">
    <property type="match status" value="1"/>
</dbReference>
<keyword evidence="1" id="KW-0863">Zinc-finger</keyword>
<dbReference type="CDD" id="cd23024">
    <property type="entry name" value="zf-HIT_ZNHIT2-3"/>
    <property type="match status" value="1"/>
</dbReference>
<name>A0A8E2ANM6_9APHY</name>
<dbReference type="PANTHER" id="PTHR15555">
    <property type="entry name" value="ZINC FINGER HIT DOMAIN CONTAINING PROTEIN 2 PROTEIN FON -RELATED"/>
    <property type="match status" value="1"/>
</dbReference>
<dbReference type="InterPro" id="IPR039646">
    <property type="entry name" value="ZNHIT2"/>
</dbReference>
<feature type="compositionally biased region" description="Basic and acidic residues" evidence="2">
    <location>
        <begin position="426"/>
        <end position="438"/>
    </location>
</feature>
<evidence type="ECO:0000256" key="2">
    <source>
        <dbReference type="SAM" id="MobiDB-lite"/>
    </source>
</evidence>
<evidence type="ECO:0000313" key="4">
    <source>
        <dbReference type="EMBL" id="OCH87816.1"/>
    </source>
</evidence>
<dbReference type="GO" id="GO:0008270">
    <property type="term" value="F:zinc ion binding"/>
    <property type="evidence" value="ECO:0007669"/>
    <property type="project" value="UniProtKB-UniRule"/>
</dbReference>
<feature type="region of interest" description="Disordered" evidence="2">
    <location>
        <begin position="402"/>
        <end position="438"/>
    </location>
</feature>
<dbReference type="SUPFAM" id="SSF144232">
    <property type="entry name" value="HIT/MYND zinc finger-like"/>
    <property type="match status" value="1"/>
</dbReference>
<accession>A0A8E2ANM6</accession>
<organism evidence="4 5">
    <name type="scientific">Obba rivulosa</name>
    <dbReference type="NCBI Taxonomy" id="1052685"/>
    <lineage>
        <taxon>Eukaryota</taxon>
        <taxon>Fungi</taxon>
        <taxon>Dikarya</taxon>
        <taxon>Basidiomycota</taxon>
        <taxon>Agaricomycotina</taxon>
        <taxon>Agaricomycetes</taxon>
        <taxon>Polyporales</taxon>
        <taxon>Gelatoporiaceae</taxon>
        <taxon>Obba</taxon>
    </lineage>
</organism>
<evidence type="ECO:0000313" key="5">
    <source>
        <dbReference type="Proteomes" id="UP000250043"/>
    </source>
</evidence>
<dbReference type="EMBL" id="KV722472">
    <property type="protein sequence ID" value="OCH87816.1"/>
    <property type="molecule type" value="Genomic_DNA"/>
</dbReference>
<dbReference type="Pfam" id="PF04438">
    <property type="entry name" value="zf-HIT"/>
    <property type="match status" value="1"/>
</dbReference>
<evidence type="ECO:0000259" key="3">
    <source>
        <dbReference type="PROSITE" id="PS51083"/>
    </source>
</evidence>
<dbReference type="OrthoDB" id="18412at2759"/>
<feature type="domain" description="HIT-type" evidence="3">
    <location>
        <begin position="24"/>
        <end position="57"/>
    </location>
</feature>
<dbReference type="AlphaFoldDB" id="A0A8E2ANM6"/>
<keyword evidence="1" id="KW-0479">Metal-binding</keyword>
<keyword evidence="5" id="KW-1185">Reference proteome</keyword>
<proteinExistence type="predicted"/>
<sequence>MSTEAGPSIATHEQQTESIANVPCAICRRQFSRYTCPHCNIPYCSLLCFRSDSHAECAESFYRKEIETEVRTEPSKTAEERLRTLELLKRFEEDALDDPLADLDAGDEDASEDLASRLGGLDIENTSYEELWAKLTPAERDKFMRALNDPSGELAQRLLSSEELEKVRIEPWWEAPSSPEEDTGNAASTLVSRKKHGKRPAMMRVPKSLVDASATREGPSLLYNICAVCIAYAYVTRRLATSPLETIPCGDPEYVEARREISRLAPFLTDRKSTTIHSSLSSVVTDLWSRFPPGTVNAQLFSLLLRDVSTLLRPSTVSVLSSTSTDNLSSHPSATLLLALSDLSALFSAPAPASAPGVAPTPPKPSAAAHKLAFYAAHVASTPAAVLRMLADEAVLRAEVVGREGSGPGGSAGDVERGTRMARSMEGGEVRPKIEELA</sequence>
<dbReference type="InterPro" id="IPR007529">
    <property type="entry name" value="Znf_HIT"/>
</dbReference>
<dbReference type="Proteomes" id="UP000250043">
    <property type="component" value="Unassembled WGS sequence"/>
</dbReference>
<reference evidence="4 5" key="1">
    <citation type="submission" date="2016-07" db="EMBL/GenBank/DDBJ databases">
        <title>Draft genome of the white-rot fungus Obba rivulosa 3A-2.</title>
        <authorList>
            <consortium name="DOE Joint Genome Institute"/>
            <person name="Miettinen O."/>
            <person name="Riley R."/>
            <person name="Acob R."/>
            <person name="Barry K."/>
            <person name="Cullen D."/>
            <person name="De Vries R."/>
            <person name="Hainaut M."/>
            <person name="Hatakka A."/>
            <person name="Henrissat B."/>
            <person name="Hilden K."/>
            <person name="Kuo R."/>
            <person name="Labutti K."/>
            <person name="Lipzen A."/>
            <person name="Makela M.R."/>
            <person name="Sandor L."/>
            <person name="Spatafora J.W."/>
            <person name="Grigoriev I.V."/>
            <person name="Hibbett D.S."/>
        </authorList>
    </citation>
    <scope>NUCLEOTIDE SEQUENCE [LARGE SCALE GENOMIC DNA]</scope>
    <source>
        <strain evidence="4 5">3A-2</strain>
    </source>
</reference>
<keyword evidence="1" id="KW-0862">Zinc</keyword>
<dbReference type="PANTHER" id="PTHR15555:SF0">
    <property type="entry name" value="ZINC FINGER HIT DOMAIN-CONTAINING PROTEIN 2"/>
    <property type="match status" value="1"/>
</dbReference>
<feature type="region of interest" description="Disordered" evidence="2">
    <location>
        <begin position="175"/>
        <end position="197"/>
    </location>
</feature>
<evidence type="ECO:0000256" key="1">
    <source>
        <dbReference type="PROSITE-ProRule" id="PRU00453"/>
    </source>
</evidence>